<evidence type="ECO:0000256" key="1">
    <source>
        <dbReference type="ARBA" id="ARBA00004167"/>
    </source>
</evidence>
<evidence type="ECO:0000256" key="3">
    <source>
        <dbReference type="ARBA" id="ARBA00022676"/>
    </source>
</evidence>
<sequence length="385" mass="45165">MWYDGKKSSVTEIKVQELWVTSWDSATPDQYYRPLLLSCPCKYSNAVAVSVMQTPCQRPNNIFWLTPADTKRRKRNFAVCLKPLNYQKDLTSRLIEWLELQFILGADTISVYKYNLHLRTEKVLKSYAEDGRVMVHQHQLPEDLEDQPKVLLKWQNQHAFSDTGDPKVRDKLLDTDLVQIRPKLVEDSHRNVTDLWQKRRHEMVIYNDCFYRHINSHKFVVNLDLDEAIVPLRHNSWEDLLDQAMVEDPRLAKSASMSAQNVYFFDAFPEDDSIPKEFHMLRHVSRSANFTPPGFAQKSFFATDLALSVTNHYALKSLHPGIRTIGGISKDLAQLHHYREACPPKMEKECEDDYMKYWIKDPVILRFKDKLMENVRFKLKSLNTT</sequence>
<proteinExistence type="inferred from homology"/>
<evidence type="ECO:0000313" key="10">
    <source>
        <dbReference type="Proteomes" id="UP000827092"/>
    </source>
</evidence>
<protein>
    <recommendedName>
        <fullName evidence="8">Glycosyltransferase family 92 protein</fullName>
        <ecNumber evidence="8">2.4.1.-</ecNumber>
    </recommendedName>
</protein>
<organism evidence="9 10">
    <name type="scientific">Oedothorax gibbosus</name>
    <dbReference type="NCBI Taxonomy" id="931172"/>
    <lineage>
        <taxon>Eukaryota</taxon>
        <taxon>Metazoa</taxon>
        <taxon>Ecdysozoa</taxon>
        <taxon>Arthropoda</taxon>
        <taxon>Chelicerata</taxon>
        <taxon>Arachnida</taxon>
        <taxon>Araneae</taxon>
        <taxon>Araneomorphae</taxon>
        <taxon>Entelegynae</taxon>
        <taxon>Araneoidea</taxon>
        <taxon>Linyphiidae</taxon>
        <taxon>Erigoninae</taxon>
        <taxon>Oedothorax</taxon>
    </lineage>
</organism>
<keyword evidence="4 8" id="KW-0808">Transferase</keyword>
<dbReference type="InterPro" id="IPR008166">
    <property type="entry name" value="Glyco_transf_92"/>
</dbReference>
<keyword evidence="10" id="KW-1185">Reference proteome</keyword>
<dbReference type="GO" id="GO:0016020">
    <property type="term" value="C:membrane"/>
    <property type="evidence" value="ECO:0007669"/>
    <property type="project" value="UniProtKB-SubCell"/>
</dbReference>
<evidence type="ECO:0000313" key="9">
    <source>
        <dbReference type="EMBL" id="KAG8195431.1"/>
    </source>
</evidence>
<dbReference type="GO" id="GO:0016757">
    <property type="term" value="F:glycosyltransferase activity"/>
    <property type="evidence" value="ECO:0007669"/>
    <property type="project" value="UniProtKB-UniRule"/>
</dbReference>
<keyword evidence="5" id="KW-0812">Transmembrane</keyword>
<dbReference type="PANTHER" id="PTHR21461">
    <property type="entry name" value="GLYCOSYLTRANSFERASE FAMILY 92 PROTEIN"/>
    <property type="match status" value="1"/>
</dbReference>
<reference evidence="9 10" key="1">
    <citation type="journal article" date="2022" name="Nat. Ecol. Evol.">
        <title>A masculinizing supergene underlies an exaggerated male reproductive morph in a spider.</title>
        <authorList>
            <person name="Hendrickx F."/>
            <person name="De Corte Z."/>
            <person name="Sonet G."/>
            <person name="Van Belleghem S.M."/>
            <person name="Kostlbacher S."/>
            <person name="Vangestel C."/>
        </authorList>
    </citation>
    <scope>NUCLEOTIDE SEQUENCE [LARGE SCALE GENOMIC DNA]</scope>
    <source>
        <strain evidence="9">W744_W776</strain>
    </source>
</reference>
<dbReference type="Pfam" id="PF01697">
    <property type="entry name" value="Glyco_transf_92"/>
    <property type="match status" value="1"/>
</dbReference>
<dbReference type="GO" id="GO:0005737">
    <property type="term" value="C:cytoplasm"/>
    <property type="evidence" value="ECO:0007669"/>
    <property type="project" value="TreeGrafter"/>
</dbReference>
<gene>
    <name evidence="9" type="ORF">JTE90_013887</name>
</gene>
<keyword evidence="6" id="KW-1133">Transmembrane helix</keyword>
<dbReference type="EMBL" id="JAFNEN010000088">
    <property type="protein sequence ID" value="KAG8195431.1"/>
    <property type="molecule type" value="Genomic_DNA"/>
</dbReference>
<keyword evidence="7" id="KW-0472">Membrane</keyword>
<evidence type="ECO:0000256" key="5">
    <source>
        <dbReference type="ARBA" id="ARBA00022692"/>
    </source>
</evidence>
<evidence type="ECO:0000256" key="4">
    <source>
        <dbReference type="ARBA" id="ARBA00022679"/>
    </source>
</evidence>
<keyword evidence="3 8" id="KW-0328">Glycosyltransferase</keyword>
<comment type="subcellular location">
    <subcellularLocation>
        <location evidence="1">Membrane</location>
        <topology evidence="1">Single-pass membrane protein</topology>
    </subcellularLocation>
</comment>
<dbReference type="EC" id="2.4.1.-" evidence="8"/>
<evidence type="ECO:0000256" key="7">
    <source>
        <dbReference type="ARBA" id="ARBA00023136"/>
    </source>
</evidence>
<accession>A0AAV6VII0</accession>
<evidence type="ECO:0000256" key="6">
    <source>
        <dbReference type="ARBA" id="ARBA00022989"/>
    </source>
</evidence>
<comment type="caution">
    <text evidence="9">The sequence shown here is derived from an EMBL/GenBank/DDBJ whole genome shotgun (WGS) entry which is preliminary data.</text>
</comment>
<dbReference type="AlphaFoldDB" id="A0AAV6VII0"/>
<evidence type="ECO:0000256" key="2">
    <source>
        <dbReference type="ARBA" id="ARBA00007647"/>
    </source>
</evidence>
<dbReference type="Proteomes" id="UP000827092">
    <property type="component" value="Unassembled WGS sequence"/>
</dbReference>
<evidence type="ECO:0000256" key="8">
    <source>
        <dbReference type="RuleBase" id="RU366017"/>
    </source>
</evidence>
<dbReference type="PANTHER" id="PTHR21461:SF69">
    <property type="entry name" value="GLYCOSYLTRANSFERASE FAMILY 92 PROTEIN"/>
    <property type="match status" value="1"/>
</dbReference>
<name>A0AAV6VII0_9ARAC</name>
<comment type="similarity">
    <text evidence="2 8">Belongs to the glycosyltransferase 92 family.</text>
</comment>